<dbReference type="EMBL" id="BAAAZR010000043">
    <property type="protein sequence ID" value="GAA3839282.1"/>
    <property type="molecule type" value="Genomic_DNA"/>
</dbReference>
<evidence type="ECO:0000259" key="1">
    <source>
        <dbReference type="Pfam" id="PF01796"/>
    </source>
</evidence>
<dbReference type="Pfam" id="PF13452">
    <property type="entry name" value="FAS1_DH_region"/>
    <property type="match status" value="1"/>
</dbReference>
<feature type="domain" description="ChsH2 C-terminal OB-fold" evidence="1">
    <location>
        <begin position="241"/>
        <end position="301"/>
    </location>
</feature>
<feature type="domain" description="ChsH2 rubredoxin-like zinc ribbon" evidence="2">
    <location>
        <begin position="202"/>
        <end position="234"/>
    </location>
</feature>
<accession>A0ABP7JBB1</accession>
<dbReference type="SUPFAM" id="SSF54637">
    <property type="entry name" value="Thioesterase/thiol ester dehydrase-isomerase"/>
    <property type="match status" value="1"/>
</dbReference>
<dbReference type="Pfam" id="PF01796">
    <property type="entry name" value="OB_ChsH2_C"/>
    <property type="match status" value="1"/>
</dbReference>
<dbReference type="InterPro" id="IPR002878">
    <property type="entry name" value="ChsH2_C"/>
</dbReference>
<proteinExistence type="predicted"/>
<dbReference type="SUPFAM" id="SSF50249">
    <property type="entry name" value="Nucleic acid-binding proteins"/>
    <property type="match status" value="1"/>
</dbReference>
<dbReference type="Gene3D" id="3.10.129.10">
    <property type="entry name" value="Hotdog Thioesterase"/>
    <property type="match status" value="1"/>
</dbReference>
<reference evidence="5" key="1">
    <citation type="journal article" date="2019" name="Int. J. Syst. Evol. Microbiol.">
        <title>The Global Catalogue of Microorganisms (GCM) 10K type strain sequencing project: providing services to taxonomists for standard genome sequencing and annotation.</title>
        <authorList>
            <consortium name="The Broad Institute Genomics Platform"/>
            <consortium name="The Broad Institute Genome Sequencing Center for Infectious Disease"/>
            <person name="Wu L."/>
            <person name="Ma J."/>
        </authorList>
    </citation>
    <scope>NUCLEOTIDE SEQUENCE [LARGE SCALE GENOMIC DNA]</scope>
    <source>
        <strain evidence="5">JCM 16908</strain>
    </source>
</reference>
<comment type="caution">
    <text evidence="4">The sequence shown here is derived from an EMBL/GenBank/DDBJ whole genome shotgun (WGS) entry which is preliminary data.</text>
</comment>
<evidence type="ECO:0000313" key="5">
    <source>
        <dbReference type="Proteomes" id="UP001500888"/>
    </source>
</evidence>
<organism evidence="4 5">
    <name type="scientific">Sphaerisporangium flaviroseum</name>
    <dbReference type="NCBI Taxonomy" id="509199"/>
    <lineage>
        <taxon>Bacteria</taxon>
        <taxon>Bacillati</taxon>
        <taxon>Actinomycetota</taxon>
        <taxon>Actinomycetes</taxon>
        <taxon>Streptosporangiales</taxon>
        <taxon>Streptosporangiaceae</taxon>
        <taxon>Sphaerisporangium</taxon>
    </lineage>
</organism>
<dbReference type="InterPro" id="IPR029069">
    <property type="entry name" value="HotDog_dom_sf"/>
</dbReference>
<dbReference type="PANTHER" id="PTHR34075">
    <property type="entry name" value="BLR3430 PROTEIN"/>
    <property type="match status" value="1"/>
</dbReference>
<protein>
    <submittedName>
        <fullName evidence="4">OB-fold domain-containing protein</fullName>
    </submittedName>
</protein>
<dbReference type="Pfam" id="PF12172">
    <property type="entry name" value="zf-ChsH2"/>
    <property type="match status" value="1"/>
</dbReference>
<dbReference type="InterPro" id="IPR022002">
    <property type="entry name" value="ChsH2_Znr"/>
</dbReference>
<dbReference type="PANTHER" id="PTHR34075:SF5">
    <property type="entry name" value="BLR3430 PROTEIN"/>
    <property type="match status" value="1"/>
</dbReference>
<evidence type="ECO:0000259" key="2">
    <source>
        <dbReference type="Pfam" id="PF12172"/>
    </source>
</evidence>
<name>A0ABP7JBB1_9ACTN</name>
<dbReference type="InterPro" id="IPR039569">
    <property type="entry name" value="FAS1-like_DH_region"/>
</dbReference>
<dbReference type="Proteomes" id="UP001500888">
    <property type="component" value="Unassembled WGS sequence"/>
</dbReference>
<evidence type="ECO:0000259" key="3">
    <source>
        <dbReference type="Pfam" id="PF13452"/>
    </source>
</evidence>
<dbReference type="InterPro" id="IPR012340">
    <property type="entry name" value="NA-bd_OB-fold"/>
</dbReference>
<evidence type="ECO:0000313" key="4">
    <source>
        <dbReference type="EMBL" id="GAA3839282.1"/>
    </source>
</evidence>
<keyword evidence="5" id="KW-1185">Reference proteome</keyword>
<feature type="domain" description="FAS1-like dehydratase" evidence="3">
    <location>
        <begin position="31"/>
        <end position="165"/>
    </location>
</feature>
<dbReference type="InterPro" id="IPR052513">
    <property type="entry name" value="Thioester_dehydratase-like"/>
</dbReference>
<gene>
    <name evidence="4" type="ORF">GCM10022226_71970</name>
</gene>
<sequence>MTTTAETSIHERLAVLAERQIAVGEVRGVAATDPVNLPMIHHWTDAMGDANPVYTDEAFAAASVHGEIVAPPAMVQVWTMPGLKRDKGAPGPVDEVLATLDEAGFTGVVATNCEQTHHRYLRLGERLVPATRMTGLSGPKTTALGVGYFVTWLVTWYSEHEPVAEMMFRVLKFRPREKKAAPEERRPYPMKPAVNRDTAFFWEGVREGELRIQKCGDCGELRHPPGPICPSCRSVNRTYTVAGGLGEVYSFVVHHNPPVPGIKTPFVVAVVELPEGVRIVGNVMECPPEKVGIGMPVRVTYQEMDDELILPMWVPRES</sequence>